<gene>
    <name evidence="2" type="ORF">SZ25_00040</name>
</gene>
<dbReference type="Proteomes" id="UP000033358">
    <property type="component" value="Unassembled WGS sequence"/>
</dbReference>
<protein>
    <submittedName>
        <fullName evidence="2">Uncharacterized protein</fullName>
    </submittedName>
</protein>
<dbReference type="AlphaFoldDB" id="A0A0F5MQA0"/>
<keyword evidence="1" id="KW-0472">Membrane</keyword>
<sequence>MSKLIHHTDCSVPLNYALVSVLPFVPLVAPILLSYGGVAPFPYLEIFSIVAGGVVSLNGYQYGGLDQTNREIEAVKSSALMAIKFQYSFSAIKLSIDILKVLKSGWEGELNIRDNIDWYNAAEFVSWSLLRMNPVDSLQVVFNRAIEIISMGKDQKNIIDVIPNNKLVGDYVYQDTPELVPASPLPERLSPTYFVELLGKDGYGYGYGWGQFVSIDRQDSPDFDTIFCR</sequence>
<keyword evidence="3" id="KW-1185">Reference proteome</keyword>
<evidence type="ECO:0000313" key="3">
    <source>
        <dbReference type="Proteomes" id="UP000033358"/>
    </source>
</evidence>
<dbReference type="EMBL" id="JYHA01000010">
    <property type="protein sequence ID" value="KKB96871.1"/>
    <property type="molecule type" value="Genomic_DNA"/>
</dbReference>
<proteinExistence type="predicted"/>
<name>A0A0F5MQA0_9RICK</name>
<comment type="caution">
    <text evidence="2">The sequence shown here is derived from an EMBL/GenBank/DDBJ whole genome shotgun (WGS) entry which is preliminary data.</text>
</comment>
<keyword evidence="1" id="KW-1133">Transmembrane helix</keyword>
<keyword evidence="1" id="KW-0812">Transmembrane</keyword>
<evidence type="ECO:0000313" key="2">
    <source>
        <dbReference type="EMBL" id="KKB96871.1"/>
    </source>
</evidence>
<accession>A0A0F5MQA0</accession>
<feature type="transmembrane region" description="Helical" evidence="1">
    <location>
        <begin position="41"/>
        <end position="60"/>
    </location>
</feature>
<evidence type="ECO:0000256" key="1">
    <source>
        <dbReference type="SAM" id="Phobius"/>
    </source>
</evidence>
<organism evidence="2 3">
    <name type="scientific">Candidatus Arcanibacter lacustris</name>
    <dbReference type="NCBI Taxonomy" id="1607817"/>
    <lineage>
        <taxon>Bacteria</taxon>
        <taxon>Pseudomonadati</taxon>
        <taxon>Pseudomonadota</taxon>
        <taxon>Alphaproteobacteria</taxon>
        <taxon>Rickettsiales</taxon>
        <taxon>Candidatus Arcanibacter</taxon>
    </lineage>
</organism>
<reference evidence="2 3" key="1">
    <citation type="submission" date="2015-02" db="EMBL/GenBank/DDBJ databases">
        <title>Single cell genomics of a rare environmental alphaproteobacterium provides unique insights into Rickettsiaceae evolution.</title>
        <authorList>
            <person name="Martijn J."/>
            <person name="Schulz F."/>
            <person name="Zaremba-Niedzwiedzka K."/>
            <person name="Viklund J."/>
            <person name="Stepanauskas R."/>
            <person name="Andersson S.G.E."/>
            <person name="Horn M."/>
            <person name="Guy L."/>
            <person name="Ettema T.J.G."/>
        </authorList>
    </citation>
    <scope>NUCLEOTIDE SEQUENCE [LARGE SCALE GENOMIC DNA]</scope>
    <source>
        <strain evidence="2 3">SCGC AAA041-L04</strain>
    </source>
</reference>
<feature type="transmembrane region" description="Helical" evidence="1">
    <location>
        <begin position="12"/>
        <end position="35"/>
    </location>
</feature>